<dbReference type="Ensembl" id="ENSCAFT00030043265.1">
    <property type="protein sequence ID" value="ENSCAFP00030037755.1"/>
    <property type="gene ID" value="ENSCAFG00030023548.1"/>
</dbReference>
<dbReference type="Proteomes" id="UP000694429">
    <property type="component" value="Chromosome X"/>
</dbReference>
<reference evidence="2" key="1">
    <citation type="submission" date="2018-10" db="EMBL/GenBank/DDBJ databases">
        <title>De novo assembly of a Great Dane genome.</title>
        <authorList>
            <person name="Kidd J.M."/>
            <person name="Pendleton A.L."/>
            <person name="Shen F."/>
            <person name="Emery S."/>
        </authorList>
    </citation>
    <scope>NUCLEOTIDE SEQUENCE [LARGE SCALE GENOMIC DNA]</scope>
    <source>
        <strain evidence="2">Great Dane</strain>
    </source>
</reference>
<dbReference type="Proteomes" id="UP000694542">
    <property type="component" value="Chromosome X"/>
</dbReference>
<protein>
    <submittedName>
        <fullName evidence="2">Uncharacterized protein</fullName>
    </submittedName>
</protein>
<evidence type="ECO:0000313" key="3">
    <source>
        <dbReference type="Proteomes" id="UP000694542"/>
    </source>
</evidence>
<dbReference type="OrthoDB" id="10382156at2759"/>
<sequence>MNTINSFIIIVKVDEQHNTDKLWIFLKDTQPVKDLLSSGSNLPLHHNCISFPIWIPLQARKYYLNLQTDQKFLPNSILFVLDLLSPVVPKYSCTGELSREFL</sequence>
<reference evidence="2" key="3">
    <citation type="submission" date="2025-05" db="UniProtKB">
        <authorList>
            <consortium name="Ensembl"/>
        </authorList>
    </citation>
    <scope>IDENTIFICATION</scope>
</reference>
<organism evidence="2 3">
    <name type="scientific">Canis lupus familiaris</name>
    <name type="common">Dog</name>
    <name type="synonym">Canis familiaris</name>
    <dbReference type="NCBI Taxonomy" id="9615"/>
    <lineage>
        <taxon>Eukaryota</taxon>
        <taxon>Metazoa</taxon>
        <taxon>Chordata</taxon>
        <taxon>Craniata</taxon>
        <taxon>Vertebrata</taxon>
        <taxon>Euteleostomi</taxon>
        <taxon>Mammalia</taxon>
        <taxon>Eutheria</taxon>
        <taxon>Laurasiatheria</taxon>
        <taxon>Carnivora</taxon>
        <taxon>Caniformia</taxon>
        <taxon>Canidae</taxon>
        <taxon>Canis</taxon>
    </lineage>
</organism>
<reference evidence="1" key="2">
    <citation type="submission" date="2019-03" db="EMBL/GenBank/DDBJ databases">
        <authorList>
            <person name="Warren W.C."/>
            <person name="Johnson G.S."/>
        </authorList>
    </citation>
    <scope>NUCLEOTIDE SEQUENCE [LARGE SCALE GENOMIC DNA]</scope>
    <source>
        <strain evidence="1">Basenji</strain>
    </source>
</reference>
<dbReference type="Ensembl" id="ENSCAFT00040028702.1">
    <property type="protein sequence ID" value="ENSCAFP00040024933.1"/>
    <property type="gene ID" value="ENSCAFG00040015591.1"/>
</dbReference>
<evidence type="ECO:0000313" key="2">
    <source>
        <dbReference type="Ensembl" id="ENSCAFP00040024933.1"/>
    </source>
</evidence>
<dbReference type="AlphaFoldDB" id="A0A8C0SRJ9"/>
<accession>A0A8C0SRJ9</accession>
<evidence type="ECO:0000313" key="1">
    <source>
        <dbReference type="Ensembl" id="ENSCAFP00030037755.1"/>
    </source>
</evidence>
<proteinExistence type="predicted"/>
<name>A0A8C0SRJ9_CANLF</name>